<comment type="caution">
    <text evidence="8">The sequence shown here is derived from an EMBL/GenBank/DDBJ whole genome shotgun (WGS) entry which is preliminary data.</text>
</comment>
<feature type="domain" description="Cytochrome c" evidence="7">
    <location>
        <begin position="298"/>
        <end position="466"/>
    </location>
</feature>
<dbReference type="RefSeq" id="WP_054022403.1">
    <property type="nucleotide sequence ID" value="NZ_BBYR01000079.1"/>
</dbReference>
<evidence type="ECO:0000256" key="5">
    <source>
        <dbReference type="ARBA" id="ARBA00023004"/>
    </source>
</evidence>
<dbReference type="SUPFAM" id="SSF46626">
    <property type="entry name" value="Cytochrome c"/>
    <property type="match status" value="2"/>
</dbReference>
<dbReference type="InterPro" id="IPR004852">
    <property type="entry name" value="Di-haem_cyt_c_peroxidsae"/>
</dbReference>
<dbReference type="GO" id="GO:0004130">
    <property type="term" value="F:cytochrome-c peroxidase activity"/>
    <property type="evidence" value="ECO:0007669"/>
    <property type="project" value="TreeGrafter"/>
</dbReference>
<dbReference type="PROSITE" id="PS51257">
    <property type="entry name" value="PROKAR_LIPOPROTEIN"/>
    <property type="match status" value="1"/>
</dbReference>
<keyword evidence="5 6" id="KW-0408">Iron</keyword>
<dbReference type="InterPro" id="IPR051395">
    <property type="entry name" value="Cytochrome_c_Peroxidase/MauG"/>
</dbReference>
<dbReference type="GO" id="GO:0009055">
    <property type="term" value="F:electron transfer activity"/>
    <property type="evidence" value="ECO:0007669"/>
    <property type="project" value="InterPro"/>
</dbReference>
<organism evidence="8 9">
    <name type="scientific">Piscinibacter sakaiensis</name>
    <name type="common">Ideonella sakaiensis</name>
    <dbReference type="NCBI Taxonomy" id="1547922"/>
    <lineage>
        <taxon>Bacteria</taxon>
        <taxon>Pseudomonadati</taxon>
        <taxon>Pseudomonadota</taxon>
        <taxon>Betaproteobacteria</taxon>
        <taxon>Burkholderiales</taxon>
        <taxon>Sphaerotilaceae</taxon>
        <taxon>Piscinibacter</taxon>
    </lineage>
</organism>
<keyword evidence="9" id="KW-1185">Reference proteome</keyword>
<dbReference type="InterPro" id="IPR009056">
    <property type="entry name" value="Cyt_c-like_dom"/>
</dbReference>
<evidence type="ECO:0000256" key="6">
    <source>
        <dbReference type="PROSITE-ProRule" id="PRU00433"/>
    </source>
</evidence>
<dbReference type="InterPro" id="IPR036909">
    <property type="entry name" value="Cyt_c-like_dom_sf"/>
</dbReference>
<protein>
    <recommendedName>
        <fullName evidence="7">Cytochrome c domain-containing protein</fullName>
    </recommendedName>
</protein>
<sequence length="473" mass="49811">MIRAALAAAVVAGAGLGCGGQATLPAEVAGADTALAACRAKADEDERLACFTALHAVTPLEAPPTVSDARFAAGVGLFTSTRLSGTGTVACVSCHANNNAGIEGPVTIGGRTLTRALHPSLRGGAVDDPANTRSIARNAPDLVNKLLGGPRVMFHDGRVALDGRGGFLTPMGDQLPPGLENLLAAQALVPLLTRDEMLGYAPGSNGGRSENAVAGLVGDPVETDPWPVWNALMQRLREDPALFASLAAAFPDVPADRLGIVHVANALAAFQTRRWNATGSSHGFHGWLRDRTRWPLAAEQRRGALIFFDHGGCARCHHGPRLSDGRFHNLAVPQIGPGHGRGALETPPVDRGRHEVTGQDGDRYGFLTPSLWEVRATAPYFHNGVYDSLEKTLRHHLDPAAHARAFRCERDAPLAQDGVRVACRDSIDAPALYADMLDRLAPELQGPPALSEQEIADLLAFLRTLSNGNNGGG</sequence>
<evidence type="ECO:0000256" key="4">
    <source>
        <dbReference type="ARBA" id="ARBA00023002"/>
    </source>
</evidence>
<reference evidence="9" key="1">
    <citation type="submission" date="2015-07" db="EMBL/GenBank/DDBJ databases">
        <title>Discovery of a poly(ethylene terephthalate assimilation.</title>
        <authorList>
            <person name="Yoshida S."/>
            <person name="Hiraga K."/>
            <person name="Takehana T."/>
            <person name="Taniguchi I."/>
            <person name="Yamaji H."/>
            <person name="Maeda Y."/>
            <person name="Toyohara K."/>
            <person name="Miyamoto K."/>
            <person name="Kimura Y."/>
            <person name="Oda K."/>
        </authorList>
    </citation>
    <scope>NUCLEOTIDE SEQUENCE [LARGE SCALE GENOMIC DNA]</scope>
    <source>
        <strain evidence="9">NBRC 110686 / TISTR 2288 / 201-F6</strain>
    </source>
</reference>
<dbReference type="PROSITE" id="PS51007">
    <property type="entry name" value="CYTC"/>
    <property type="match status" value="2"/>
</dbReference>
<accession>A0A0K8P7M8</accession>
<dbReference type="EMBL" id="BBYR01000079">
    <property type="protein sequence ID" value="GAP38539.1"/>
    <property type="molecule type" value="Genomic_DNA"/>
</dbReference>
<dbReference type="Proteomes" id="UP000037660">
    <property type="component" value="Unassembled WGS sequence"/>
</dbReference>
<dbReference type="AlphaFoldDB" id="A0A0K8P7M8"/>
<dbReference type="Pfam" id="PF03150">
    <property type="entry name" value="CCP_MauG"/>
    <property type="match status" value="1"/>
</dbReference>
<dbReference type="Gene3D" id="1.10.760.10">
    <property type="entry name" value="Cytochrome c-like domain"/>
    <property type="match status" value="2"/>
</dbReference>
<gene>
    <name evidence="8" type="ORF">ISF6_4997</name>
</gene>
<dbReference type="GO" id="GO:0046872">
    <property type="term" value="F:metal ion binding"/>
    <property type="evidence" value="ECO:0007669"/>
    <property type="project" value="UniProtKB-KW"/>
</dbReference>
<proteinExistence type="predicted"/>
<dbReference type="GO" id="GO:0020037">
    <property type="term" value="F:heme binding"/>
    <property type="evidence" value="ECO:0007669"/>
    <property type="project" value="InterPro"/>
</dbReference>
<evidence type="ECO:0000313" key="9">
    <source>
        <dbReference type="Proteomes" id="UP000037660"/>
    </source>
</evidence>
<keyword evidence="3 6" id="KW-0479">Metal-binding</keyword>
<dbReference type="GO" id="GO:0030313">
    <property type="term" value="C:cell envelope"/>
    <property type="evidence" value="ECO:0007669"/>
    <property type="project" value="UniProtKB-SubCell"/>
</dbReference>
<name>A0A0K8P7M8_PISS1</name>
<comment type="subcellular location">
    <subcellularLocation>
        <location evidence="1">Cell envelope</location>
    </subcellularLocation>
</comment>
<evidence type="ECO:0000256" key="2">
    <source>
        <dbReference type="ARBA" id="ARBA00022617"/>
    </source>
</evidence>
<evidence type="ECO:0000256" key="3">
    <source>
        <dbReference type="ARBA" id="ARBA00022723"/>
    </source>
</evidence>
<reference evidence="8 9" key="2">
    <citation type="journal article" date="2016" name="Science">
        <title>A bacterium that degrades and assimilates poly(ethylene terephthalate).</title>
        <authorList>
            <person name="Yoshida S."/>
            <person name="Hiraga K."/>
            <person name="Takehana T."/>
            <person name="Taniguchi I."/>
            <person name="Yamaji H."/>
            <person name="Maeda Y."/>
            <person name="Toyohara K."/>
            <person name="Miyamoto K."/>
            <person name="Kimura Y."/>
            <person name="Oda K."/>
        </authorList>
    </citation>
    <scope>NUCLEOTIDE SEQUENCE [LARGE SCALE GENOMIC DNA]</scope>
    <source>
        <strain evidence="9">NBRC 110686 / TISTR 2288 / 201-F6</strain>
    </source>
</reference>
<dbReference type="PANTHER" id="PTHR30600">
    <property type="entry name" value="CYTOCHROME C PEROXIDASE-RELATED"/>
    <property type="match status" value="1"/>
</dbReference>
<evidence type="ECO:0000256" key="1">
    <source>
        <dbReference type="ARBA" id="ARBA00004196"/>
    </source>
</evidence>
<dbReference type="STRING" id="1547922.ISF6_4997"/>
<feature type="domain" description="Cytochrome c" evidence="7">
    <location>
        <begin position="69"/>
        <end position="187"/>
    </location>
</feature>
<evidence type="ECO:0000259" key="7">
    <source>
        <dbReference type="PROSITE" id="PS51007"/>
    </source>
</evidence>
<keyword evidence="4" id="KW-0560">Oxidoreductase</keyword>
<keyword evidence="2 6" id="KW-0349">Heme</keyword>
<evidence type="ECO:0000313" key="8">
    <source>
        <dbReference type="EMBL" id="GAP38539.1"/>
    </source>
</evidence>